<dbReference type="AlphaFoldDB" id="A0A6A5TXS3"/>
<evidence type="ECO:0000256" key="5">
    <source>
        <dbReference type="PROSITE-ProRule" id="PRU00042"/>
    </source>
</evidence>
<evidence type="ECO:0000256" key="2">
    <source>
        <dbReference type="ARBA" id="ARBA00022737"/>
    </source>
</evidence>
<evidence type="ECO:0000256" key="3">
    <source>
        <dbReference type="ARBA" id="ARBA00022771"/>
    </source>
</evidence>
<evidence type="ECO:0000259" key="7">
    <source>
        <dbReference type="PROSITE" id="PS50157"/>
    </source>
</evidence>
<dbReference type="FunFam" id="3.30.160.60:FF:000218">
    <property type="entry name" value="Zinc finger protein 10"/>
    <property type="match status" value="1"/>
</dbReference>
<dbReference type="PROSITE" id="PS00028">
    <property type="entry name" value="ZINC_FINGER_C2H2_1"/>
    <property type="match status" value="2"/>
</dbReference>
<dbReference type="Pfam" id="PF24883">
    <property type="entry name" value="NPHP3_N"/>
    <property type="match status" value="1"/>
</dbReference>
<keyword evidence="4" id="KW-0862">Zinc</keyword>
<dbReference type="OrthoDB" id="21416at2759"/>
<feature type="domain" description="C2H2-type" evidence="7">
    <location>
        <begin position="912"/>
        <end position="939"/>
    </location>
</feature>
<keyword evidence="3 5" id="KW-0863">Zinc-finger</keyword>
<dbReference type="Gene3D" id="3.30.160.60">
    <property type="entry name" value="Classic Zinc Finger"/>
    <property type="match status" value="3"/>
</dbReference>
<dbReference type="PANTHER" id="PTHR10039:SF14">
    <property type="entry name" value="NACHT DOMAIN-CONTAINING PROTEIN"/>
    <property type="match status" value="1"/>
</dbReference>
<dbReference type="Proteomes" id="UP000800035">
    <property type="component" value="Unassembled WGS sequence"/>
</dbReference>
<name>A0A6A5TXS3_9PLEO</name>
<evidence type="ECO:0000313" key="9">
    <source>
        <dbReference type="Proteomes" id="UP000800035"/>
    </source>
</evidence>
<organism evidence="8 9">
    <name type="scientific">Byssothecium circinans</name>
    <dbReference type="NCBI Taxonomy" id="147558"/>
    <lineage>
        <taxon>Eukaryota</taxon>
        <taxon>Fungi</taxon>
        <taxon>Dikarya</taxon>
        <taxon>Ascomycota</taxon>
        <taxon>Pezizomycotina</taxon>
        <taxon>Dothideomycetes</taxon>
        <taxon>Pleosporomycetidae</taxon>
        <taxon>Pleosporales</taxon>
        <taxon>Massarineae</taxon>
        <taxon>Massarinaceae</taxon>
        <taxon>Byssothecium</taxon>
    </lineage>
</organism>
<accession>A0A6A5TXS3</accession>
<dbReference type="InterPro" id="IPR056884">
    <property type="entry name" value="NPHP3-like_N"/>
</dbReference>
<keyword evidence="9" id="KW-1185">Reference proteome</keyword>
<dbReference type="EMBL" id="ML976989">
    <property type="protein sequence ID" value="KAF1957445.1"/>
    <property type="molecule type" value="Genomic_DNA"/>
</dbReference>
<dbReference type="SMART" id="SM00355">
    <property type="entry name" value="ZnF_C2H2"/>
    <property type="match status" value="4"/>
</dbReference>
<feature type="compositionally biased region" description="Polar residues" evidence="6">
    <location>
        <begin position="16"/>
        <end position="29"/>
    </location>
</feature>
<protein>
    <submittedName>
        <fullName evidence="8">C2H2 domain-containing protein</fullName>
    </submittedName>
</protein>
<dbReference type="PANTHER" id="PTHR10039">
    <property type="entry name" value="AMELOGENIN"/>
    <property type="match status" value="1"/>
</dbReference>
<feature type="region of interest" description="Disordered" evidence="6">
    <location>
        <begin position="16"/>
        <end position="56"/>
    </location>
</feature>
<proteinExistence type="predicted"/>
<dbReference type="InterPro" id="IPR013087">
    <property type="entry name" value="Znf_C2H2_type"/>
</dbReference>
<sequence>MDGNKSVPSFVYSESSRASTGISTQQPTLIGSSQTSRTSTGGISQESTVTGSSCSGSNALRSAVLKFRARLTGQQLTEFKSTTYEQLCQEIMRIQYEQEKIKNMMNLSRIQGCLEAMYQFGKVVEVFLNLSEVVAFVWGPMKFLLLTASNFTDSFEILLDAYEQIGEQLPLLREYESMFHHNPHMIQALELMYIDILDFHQHAIQFFSGKLWRRFFRSYLVECRASLAQYQEYRAAMVTLKDEIDDLVAHQHIKKLKDVKEWLAVGSLQEIDHNNFREVREEYPSTGKWILKHEQITDWIDADEPNSSIVWMTGMPGAASSIVDQCRLKADFITTHFYCHYSGQGANTAVGVLRGLLDQLVDKYPQLLPHCHTRHATSGEPALRSLQLARKLLEDFCDTIPNQFIIIDGVDECEQPERKQLLNTLIEIISHCDEDKAGKLRVLFVSQEYPDIKNALHSSTRPRVVPKIIPLSSADNKGDIQTYVRGWVKRIAGRFAPFNEELAECLRDLTVDRANGMFLYAKLVMDNLYQQPTRGDLLEAIQADNLPKDLEAAYERILTWKEIQVALSIDIESQTIDYDDRRLRKHIHDICGSLVTVSGDRVALVHSTAKLCTNDIYQPYVECELATLCLRYLTFPCFRIDPDPAVEKLEQPQYREMMLEGYFAFQDYAIATWFLHVNAFVKTGKDLVARNEIEPSSHLHEISLAIDDFLTHYDDEDFHEHKIAECRNECEVFQSQDFYEDIVALTSYIYMYQIKGFDARYKISIKSLKAALDRNRKLLEDSVPKMSESDLKKYKEFYDADRRFKCDKITCMYFSEGFKDKRSAKRHINCHDRPYKCEVDNCLGAEGFANSRDLEKHIRAFHAEISDLAERFNSTPAKKAKATFVCTICGKSFTRKLIQDDHMNSHRGVRPYECPECGKAFTRKNDLTRHQKLHDRPHQK</sequence>
<dbReference type="SUPFAM" id="SSF57667">
    <property type="entry name" value="beta-beta-alpha zinc fingers"/>
    <property type="match status" value="1"/>
</dbReference>
<feature type="compositionally biased region" description="Low complexity" evidence="6">
    <location>
        <begin position="30"/>
        <end position="45"/>
    </location>
</feature>
<feature type="domain" description="C2H2-type" evidence="7">
    <location>
        <begin position="884"/>
        <end position="911"/>
    </location>
</feature>
<evidence type="ECO:0000313" key="8">
    <source>
        <dbReference type="EMBL" id="KAF1957445.1"/>
    </source>
</evidence>
<dbReference type="InterPro" id="IPR036236">
    <property type="entry name" value="Znf_C2H2_sf"/>
</dbReference>
<feature type="compositionally biased region" description="Polar residues" evidence="6">
    <location>
        <begin position="46"/>
        <end position="56"/>
    </location>
</feature>
<dbReference type="Pfam" id="PF00096">
    <property type="entry name" value="zf-C2H2"/>
    <property type="match status" value="1"/>
</dbReference>
<keyword evidence="1" id="KW-0479">Metal-binding</keyword>
<evidence type="ECO:0000256" key="4">
    <source>
        <dbReference type="ARBA" id="ARBA00022833"/>
    </source>
</evidence>
<evidence type="ECO:0000256" key="1">
    <source>
        <dbReference type="ARBA" id="ARBA00022723"/>
    </source>
</evidence>
<dbReference type="GO" id="GO:0008270">
    <property type="term" value="F:zinc ion binding"/>
    <property type="evidence" value="ECO:0007669"/>
    <property type="project" value="UniProtKB-KW"/>
</dbReference>
<evidence type="ECO:0000256" key="6">
    <source>
        <dbReference type="SAM" id="MobiDB-lite"/>
    </source>
</evidence>
<dbReference type="PROSITE" id="PS50157">
    <property type="entry name" value="ZINC_FINGER_C2H2_2"/>
    <property type="match status" value="2"/>
</dbReference>
<dbReference type="InterPro" id="IPR056125">
    <property type="entry name" value="DUF7708"/>
</dbReference>
<keyword evidence="2" id="KW-0677">Repeat</keyword>
<dbReference type="Pfam" id="PF24809">
    <property type="entry name" value="DUF7708"/>
    <property type="match status" value="1"/>
</dbReference>
<gene>
    <name evidence="8" type="ORF">CC80DRAFT_411280</name>
</gene>
<dbReference type="InterPro" id="IPR027417">
    <property type="entry name" value="P-loop_NTPase"/>
</dbReference>
<reference evidence="8" key="1">
    <citation type="journal article" date="2020" name="Stud. Mycol.">
        <title>101 Dothideomycetes genomes: a test case for predicting lifestyles and emergence of pathogens.</title>
        <authorList>
            <person name="Haridas S."/>
            <person name="Albert R."/>
            <person name="Binder M."/>
            <person name="Bloem J."/>
            <person name="Labutti K."/>
            <person name="Salamov A."/>
            <person name="Andreopoulos B."/>
            <person name="Baker S."/>
            <person name="Barry K."/>
            <person name="Bills G."/>
            <person name="Bluhm B."/>
            <person name="Cannon C."/>
            <person name="Castanera R."/>
            <person name="Culley D."/>
            <person name="Daum C."/>
            <person name="Ezra D."/>
            <person name="Gonzalez J."/>
            <person name="Henrissat B."/>
            <person name="Kuo A."/>
            <person name="Liang C."/>
            <person name="Lipzen A."/>
            <person name="Lutzoni F."/>
            <person name="Magnuson J."/>
            <person name="Mondo S."/>
            <person name="Nolan M."/>
            <person name="Ohm R."/>
            <person name="Pangilinan J."/>
            <person name="Park H.-J."/>
            <person name="Ramirez L."/>
            <person name="Alfaro M."/>
            <person name="Sun H."/>
            <person name="Tritt A."/>
            <person name="Yoshinaga Y."/>
            <person name="Zwiers L.-H."/>
            <person name="Turgeon B."/>
            <person name="Goodwin S."/>
            <person name="Spatafora J."/>
            <person name="Crous P."/>
            <person name="Grigoriev I."/>
        </authorList>
    </citation>
    <scope>NUCLEOTIDE SEQUENCE</scope>
    <source>
        <strain evidence="8">CBS 675.92</strain>
    </source>
</reference>
<dbReference type="Gene3D" id="3.40.50.300">
    <property type="entry name" value="P-loop containing nucleotide triphosphate hydrolases"/>
    <property type="match status" value="1"/>
</dbReference>